<reference evidence="4" key="1">
    <citation type="journal article" date="2019" name="Int. J. Syst. Evol. Microbiol.">
        <title>The Global Catalogue of Microorganisms (GCM) 10K type strain sequencing project: providing services to taxonomists for standard genome sequencing and annotation.</title>
        <authorList>
            <consortium name="The Broad Institute Genomics Platform"/>
            <consortium name="The Broad Institute Genome Sequencing Center for Infectious Disease"/>
            <person name="Wu L."/>
            <person name="Ma J."/>
        </authorList>
    </citation>
    <scope>NUCLEOTIDE SEQUENCE [LARGE SCALE GENOMIC DNA]</scope>
    <source>
        <strain evidence="4">JCM 4376</strain>
    </source>
</reference>
<dbReference type="SMART" id="SM00773">
    <property type="entry name" value="WGR"/>
    <property type="match status" value="1"/>
</dbReference>
<name>A0ABQ2VQ54_9ACTN</name>
<dbReference type="InterPro" id="IPR025406">
    <property type="entry name" value="DUF4132"/>
</dbReference>
<protein>
    <recommendedName>
        <fullName evidence="2">WGR domain-containing protein</fullName>
    </recommendedName>
</protein>
<comment type="caution">
    <text evidence="3">The sequence shown here is derived from an EMBL/GenBank/DDBJ whole genome shotgun (WGS) entry which is preliminary data.</text>
</comment>
<dbReference type="EMBL" id="BMTF01000001">
    <property type="protein sequence ID" value="GGV73841.1"/>
    <property type="molecule type" value="Genomic_DNA"/>
</dbReference>
<proteinExistence type="predicted"/>
<dbReference type="SUPFAM" id="SSF142921">
    <property type="entry name" value="WGR domain-like"/>
    <property type="match status" value="1"/>
</dbReference>
<dbReference type="Gene3D" id="2.20.140.10">
    <property type="entry name" value="WGR domain"/>
    <property type="match status" value="1"/>
</dbReference>
<dbReference type="PROSITE" id="PS51977">
    <property type="entry name" value="WGR"/>
    <property type="match status" value="1"/>
</dbReference>
<dbReference type="InterPro" id="IPR049809">
    <property type="entry name" value="YehF/YfeS-like_WGR"/>
</dbReference>
<dbReference type="CDD" id="cd07996">
    <property type="entry name" value="WGR_MMR_like"/>
    <property type="match status" value="1"/>
</dbReference>
<dbReference type="Pfam" id="PF05406">
    <property type="entry name" value="WGR"/>
    <property type="match status" value="1"/>
</dbReference>
<feature type="domain" description="WGR" evidence="2">
    <location>
        <begin position="1"/>
        <end position="82"/>
    </location>
</feature>
<feature type="compositionally biased region" description="Low complexity" evidence="1">
    <location>
        <begin position="69"/>
        <end position="88"/>
    </location>
</feature>
<feature type="region of interest" description="Disordered" evidence="1">
    <location>
        <begin position="69"/>
        <end position="93"/>
    </location>
</feature>
<dbReference type="InterPro" id="IPR008893">
    <property type="entry name" value="WGR_domain"/>
</dbReference>
<evidence type="ECO:0000313" key="3">
    <source>
        <dbReference type="EMBL" id="GGV73841.1"/>
    </source>
</evidence>
<dbReference type="Pfam" id="PF13569">
    <property type="entry name" value="DUF4132"/>
    <property type="match status" value="1"/>
</dbReference>
<dbReference type="InterPro" id="IPR036930">
    <property type="entry name" value="WGR_dom_sf"/>
</dbReference>
<accession>A0ABQ2VQ54</accession>
<dbReference type="RefSeq" id="WP_189539852.1">
    <property type="nucleotide sequence ID" value="NZ_BMTF01000001.1"/>
</dbReference>
<sequence>MRRWEYVEGSASKFWETEAEGAVVTVRYGRCGSDGRTQTKEYASAEAAAAQVVRTIAEKEKKGYREVAASASAPAVPTPDATTAATAPGGVPEGDTAVGTVVLPDEDTFTLPASWKRVLHPRRGGVHRGPARIRREAFDAIEARLVEDAAWIREFVDSPDSDASVAASLRAHLGGEPSPAGAAALAAIAGGPGWADFWSERYGLPFAARTATEVFSVEAYWRQSGLKRGAARLMALPGPRHAHWARQHRAPIDRVRALLAAADEETYRAAVEALAECRTDTLRKIIVSYLVPSETHWVDELCADPAVGAKQNRTLRAMVFGSLYSAHQLELLPYRPDFTLGVATIATVAEGIGSAVSQPLAATLDGNHYYSDGVKQAADALAELPTDEAFLGLLAHADSKHVRPSLLEAMRRYPVRAVRLLAAEAGGGSAAASRSLQLLGSHVGAHREVVSLALGDLGPEVVEIVEPLLNPADLIADAPVDALPAVLTAPPWSRPRTTVRTKAVTGLTAVSEPALEWLPGEQAAWAATSSWYTTERNKGDLNEHLDVLRHSPAAEGLRPAWVFVHADEEVVAPLLATWDPTDLWDGEDTLRPIAARFGLAALPLLLRAVPRQPSSLAPLLLPFVDVEVARYMANWAVRLKSTATTARSWFTRHGVAAAPLLVPDAVGKAGIARRSAEQALTLIATVHGDAVVREAARAYGAEAAAAVDGLLAADPLERALPARMPELPGWTEPSVLPQILVRSGGALPVASARHALTMLALSKPGEVYPGIASLTETATADSLAEFAWALFEQWRLANMPAKESWALHALGLLGDDETVRRLTPVLRSWPGEGAHHRAVEGLDVLASIGSDVALLHLHGISQRVKFKALKVRAQEKIAEVAAGLGLTGEQLSDRLVPDFGLDANGSTVVDYGTRSFTVGFDEQLRPYVLDGDGKRRKDLPKPGARDDAELAPAERKRFMMLKKDVRTVASDQVRRLEAAMVTGRSWTAQEFQELFVGHPLMWHLVRRLVWLSETDGTARTAFRVAEDRTFADVEDDVFALPDDATVRLAHPLHLGDGLNAWSEVFADYEILQPFPQLGRTVLTLSEEEAGEYRLTRFEGLKVPIGKVLGLERRGWQRGIPQDAGVERWISKRLSDGCYLVIALDPGIAVGVVDMFPEQVLETVWLDDQPDDHWTRRDHALRFAGMDAVTVSELLVDLAELTEGVAS</sequence>
<organism evidence="3 4">
    <name type="scientific">Streptomyces gelaticus</name>
    <dbReference type="NCBI Taxonomy" id="285446"/>
    <lineage>
        <taxon>Bacteria</taxon>
        <taxon>Bacillati</taxon>
        <taxon>Actinomycetota</taxon>
        <taxon>Actinomycetes</taxon>
        <taxon>Kitasatosporales</taxon>
        <taxon>Streptomycetaceae</taxon>
        <taxon>Streptomyces</taxon>
    </lineage>
</organism>
<evidence type="ECO:0000256" key="1">
    <source>
        <dbReference type="SAM" id="MobiDB-lite"/>
    </source>
</evidence>
<keyword evidence="4" id="KW-1185">Reference proteome</keyword>
<dbReference type="Proteomes" id="UP000660675">
    <property type="component" value="Unassembled WGS sequence"/>
</dbReference>
<gene>
    <name evidence="3" type="ORF">GCM10015535_01610</name>
</gene>
<evidence type="ECO:0000259" key="2">
    <source>
        <dbReference type="PROSITE" id="PS51977"/>
    </source>
</evidence>
<evidence type="ECO:0000313" key="4">
    <source>
        <dbReference type="Proteomes" id="UP000660675"/>
    </source>
</evidence>